<organism evidence="10 11">
    <name type="scientific">Euplotes crassus</name>
    <dbReference type="NCBI Taxonomy" id="5936"/>
    <lineage>
        <taxon>Eukaryota</taxon>
        <taxon>Sar</taxon>
        <taxon>Alveolata</taxon>
        <taxon>Ciliophora</taxon>
        <taxon>Intramacronucleata</taxon>
        <taxon>Spirotrichea</taxon>
        <taxon>Hypotrichia</taxon>
        <taxon>Euplotida</taxon>
        <taxon>Euplotidae</taxon>
        <taxon>Moneuplotes</taxon>
    </lineage>
</organism>
<feature type="compositionally biased region" description="Basic and acidic residues" evidence="7">
    <location>
        <begin position="148"/>
        <end position="158"/>
    </location>
</feature>
<keyword evidence="4" id="KW-0238">DNA-binding</keyword>
<dbReference type="InterPro" id="IPR040855">
    <property type="entry name" value="ORC_WH_C"/>
</dbReference>
<dbReference type="EMBL" id="CAMPGE010028832">
    <property type="protein sequence ID" value="CAI2386333.1"/>
    <property type="molecule type" value="Genomic_DNA"/>
</dbReference>
<dbReference type="InterPro" id="IPR020795">
    <property type="entry name" value="ORC3"/>
</dbReference>
<keyword evidence="3" id="KW-0235">DNA replication</keyword>
<feature type="compositionally biased region" description="Basic and acidic residues" evidence="7">
    <location>
        <begin position="212"/>
        <end position="222"/>
    </location>
</feature>
<dbReference type="PANTHER" id="PTHR12748">
    <property type="entry name" value="ORIGIN RECOGNITION COMPLEX SUBUNIT 3"/>
    <property type="match status" value="1"/>
</dbReference>
<evidence type="ECO:0000256" key="7">
    <source>
        <dbReference type="SAM" id="MobiDB-lite"/>
    </source>
</evidence>
<name>A0AAD2DB69_EUPCR</name>
<dbReference type="GO" id="GO:0031261">
    <property type="term" value="C:DNA replication preinitiation complex"/>
    <property type="evidence" value="ECO:0007669"/>
    <property type="project" value="TreeGrafter"/>
</dbReference>
<dbReference type="GO" id="GO:0005664">
    <property type="term" value="C:nuclear origin of replication recognition complex"/>
    <property type="evidence" value="ECO:0007669"/>
    <property type="project" value="InterPro"/>
</dbReference>
<evidence type="ECO:0000259" key="8">
    <source>
        <dbReference type="Pfam" id="PF07034"/>
    </source>
</evidence>
<comment type="subcellular location">
    <subcellularLocation>
        <location evidence="1">Nucleus</location>
    </subcellularLocation>
</comment>
<evidence type="ECO:0008006" key="12">
    <source>
        <dbReference type="Google" id="ProtNLM"/>
    </source>
</evidence>
<evidence type="ECO:0000256" key="1">
    <source>
        <dbReference type="ARBA" id="ARBA00004123"/>
    </source>
</evidence>
<evidence type="ECO:0000256" key="3">
    <source>
        <dbReference type="ARBA" id="ARBA00022705"/>
    </source>
</evidence>
<evidence type="ECO:0000313" key="10">
    <source>
        <dbReference type="EMBL" id="CAI2386333.1"/>
    </source>
</evidence>
<dbReference type="PANTHER" id="PTHR12748:SF0">
    <property type="entry name" value="ORIGIN RECOGNITION COMPLEX SUBUNIT 3"/>
    <property type="match status" value="1"/>
</dbReference>
<sequence length="797" mass="92917">MNNTEYEYNRACIVVNGNVGSTAHRPPSRKDFVNSLRKGQFLRYNKFFEEEINRTVENNNRGIYTNCIEFIKQHCIKCFSKDVPTNIVITNCESSSNNDTQFGSLFDALKRHQILNFVIDEKKCGTTKNMISYIQKGVGDLFGPEYKSQGDHSDEELKVVVSSDESSSGDEDSEDDQEERRRGISQKSQKDYPMEDQENTAPKSYSLGRPLPSEKKCEPYQRGDDDFEDYTKAFAKAPYWYLRGLGDLERETKASSLATDKIGFSGVKKMIKNAQCKHPIVIVIQNIKTFPTDNLNDLIYLIKKYRAKHKLKLCLMLGVKSNSYEDLMSKISITTSNFMIVKKFYFPSIKRILLEVIYRLLKSKRNCYIFGTKFLSSIIENIQVYGLSLEKFKRIMHFLIAHHFRTNKYFFVNGMIQPSEEIELLDQIKNEDMDLKCLKVVMKQFEEQNDNLRELENCIKSLNMSSTEIIETPAEELKGVLYEFYKKKMLYFKAYDLLEELCIYFLAADSKGNEGIFKNCFCLNIFSCKTVDQKMKVVVEELEVPDWSKVTDWLLDQLSKRKSRFLIQCHKDLQERISQAKSIDVTMGGKSKPSNRTKKLINSFSKDVFQKEDTEITLNSQDHEKIFKGWLKNYIFCYLNLDLSMIEKEAFILENSQMTARISPDIQGNMAKSIMDSADCIFTNFKANYEVKSKDDLKKSDEEYLTQYEKDVTKLMEGYRLYGKDIDVNDWYKKFCHKIRDEERPPDNRDKHEPAVLADRFLKALGDLKFMGFISESGRGTYIFKRNYFGKNMLKLI</sequence>
<dbReference type="GO" id="GO:0005656">
    <property type="term" value="C:nuclear pre-replicative complex"/>
    <property type="evidence" value="ECO:0007669"/>
    <property type="project" value="TreeGrafter"/>
</dbReference>
<dbReference type="InterPro" id="IPR045667">
    <property type="entry name" value="ORC3_N"/>
</dbReference>
<evidence type="ECO:0000256" key="5">
    <source>
        <dbReference type="ARBA" id="ARBA00023242"/>
    </source>
</evidence>
<keyword evidence="5" id="KW-0539">Nucleus</keyword>
<feature type="compositionally biased region" description="Basic and acidic residues" evidence="7">
    <location>
        <begin position="178"/>
        <end position="193"/>
    </location>
</feature>
<feature type="domain" description="Origin recognition complex subunit 3 winged helix C-terminal" evidence="9">
    <location>
        <begin position="697"/>
        <end position="787"/>
    </location>
</feature>
<gene>
    <name evidence="10" type="ORF">ECRASSUSDP1_LOCUS27946</name>
</gene>
<dbReference type="Pfam" id="PF18137">
    <property type="entry name" value="WHD_ORC"/>
    <property type="match status" value="1"/>
</dbReference>
<dbReference type="GO" id="GO:0003688">
    <property type="term" value="F:DNA replication origin binding"/>
    <property type="evidence" value="ECO:0007669"/>
    <property type="project" value="TreeGrafter"/>
</dbReference>
<protein>
    <recommendedName>
        <fullName evidence="12">Origin recognition complex subunit 3</fullName>
    </recommendedName>
</protein>
<feature type="compositionally biased region" description="Acidic residues" evidence="7">
    <location>
        <begin position="167"/>
        <end position="177"/>
    </location>
</feature>
<feature type="region of interest" description="Disordered" evidence="7">
    <location>
        <begin position="145"/>
        <end position="222"/>
    </location>
</feature>
<comment type="similarity">
    <text evidence="2">Belongs to the ORC3 family.</text>
</comment>
<evidence type="ECO:0000256" key="2">
    <source>
        <dbReference type="ARBA" id="ARBA00010977"/>
    </source>
</evidence>
<keyword evidence="6" id="KW-0175">Coiled coil</keyword>
<keyword evidence="11" id="KW-1185">Reference proteome</keyword>
<evidence type="ECO:0000256" key="4">
    <source>
        <dbReference type="ARBA" id="ARBA00023125"/>
    </source>
</evidence>
<dbReference type="GO" id="GO:0006270">
    <property type="term" value="P:DNA replication initiation"/>
    <property type="evidence" value="ECO:0007669"/>
    <property type="project" value="TreeGrafter"/>
</dbReference>
<evidence type="ECO:0000259" key="9">
    <source>
        <dbReference type="Pfam" id="PF18137"/>
    </source>
</evidence>
<dbReference type="Pfam" id="PF07034">
    <property type="entry name" value="ORC3_N"/>
    <property type="match status" value="1"/>
</dbReference>
<evidence type="ECO:0000256" key="6">
    <source>
        <dbReference type="SAM" id="Coils"/>
    </source>
</evidence>
<feature type="domain" description="Origin recognition complex subunit 3 N-terminal" evidence="8">
    <location>
        <begin position="48"/>
        <end position="409"/>
    </location>
</feature>
<accession>A0AAD2DB69</accession>
<dbReference type="Proteomes" id="UP001295684">
    <property type="component" value="Unassembled WGS sequence"/>
</dbReference>
<comment type="caution">
    <text evidence="10">The sequence shown here is derived from an EMBL/GenBank/DDBJ whole genome shotgun (WGS) entry which is preliminary data.</text>
</comment>
<dbReference type="AlphaFoldDB" id="A0AAD2DB69"/>
<reference evidence="10" key="1">
    <citation type="submission" date="2023-07" db="EMBL/GenBank/DDBJ databases">
        <authorList>
            <consortium name="AG Swart"/>
            <person name="Singh M."/>
            <person name="Singh A."/>
            <person name="Seah K."/>
            <person name="Emmerich C."/>
        </authorList>
    </citation>
    <scope>NUCLEOTIDE SEQUENCE</scope>
    <source>
        <strain evidence="10">DP1</strain>
    </source>
</reference>
<feature type="coiled-coil region" evidence="6">
    <location>
        <begin position="435"/>
        <end position="465"/>
    </location>
</feature>
<proteinExistence type="inferred from homology"/>
<evidence type="ECO:0000313" key="11">
    <source>
        <dbReference type="Proteomes" id="UP001295684"/>
    </source>
</evidence>